<evidence type="ECO:0000313" key="3">
    <source>
        <dbReference type="Proteomes" id="UP000230353"/>
    </source>
</evidence>
<dbReference type="Pfam" id="PF18765">
    <property type="entry name" value="Polbeta"/>
    <property type="match status" value="1"/>
</dbReference>
<proteinExistence type="predicted"/>
<name>A0A2H0WLZ6_9BACT</name>
<dbReference type="Proteomes" id="UP000230353">
    <property type="component" value="Unassembled WGS sequence"/>
</dbReference>
<feature type="domain" description="Polymerase beta nucleotidyltransferase" evidence="1">
    <location>
        <begin position="1"/>
        <end position="84"/>
    </location>
</feature>
<gene>
    <name evidence="2" type="ORF">COT67_00665</name>
</gene>
<dbReference type="SUPFAM" id="SSF81301">
    <property type="entry name" value="Nucleotidyltransferase"/>
    <property type="match status" value="1"/>
</dbReference>
<dbReference type="InterPro" id="IPR043519">
    <property type="entry name" value="NT_sf"/>
</dbReference>
<organism evidence="2 3">
    <name type="scientific">Candidatus Tagabacteria bacterium CG09_land_8_20_14_0_10_41_14</name>
    <dbReference type="NCBI Taxonomy" id="1975021"/>
    <lineage>
        <taxon>Bacteria</taxon>
        <taxon>Candidatus Tagaibacteriota</taxon>
    </lineage>
</organism>
<comment type="caution">
    <text evidence="2">The sequence shown here is derived from an EMBL/GenBank/DDBJ whole genome shotgun (WGS) entry which is preliminary data.</text>
</comment>
<protein>
    <recommendedName>
        <fullName evidence="1">Polymerase beta nucleotidyltransferase domain-containing protein</fullName>
    </recommendedName>
</protein>
<evidence type="ECO:0000259" key="1">
    <source>
        <dbReference type="Pfam" id="PF18765"/>
    </source>
</evidence>
<accession>A0A2H0WLZ6</accession>
<dbReference type="InterPro" id="IPR041633">
    <property type="entry name" value="Polbeta"/>
</dbReference>
<evidence type="ECO:0000313" key="2">
    <source>
        <dbReference type="EMBL" id="PIS13615.1"/>
    </source>
</evidence>
<dbReference type="AlphaFoldDB" id="A0A2H0WLZ6"/>
<sequence>MIVLFGSAVKKQKQPEDFDIALFLPNEERIKYETDMVHYSKLWLGLAEALEVSPDKLDITFASPKTPRLLLYHIAKDGRLLFGKYSDFSRFRLKAVKMFFDAAPFRKATAVYLKKFIHAR</sequence>
<reference evidence="3" key="1">
    <citation type="submission" date="2017-09" db="EMBL/GenBank/DDBJ databases">
        <title>Depth-based differentiation of microbial function through sediment-hosted aquifers and enrichment of novel symbionts in the deep terrestrial subsurface.</title>
        <authorList>
            <person name="Probst A.J."/>
            <person name="Ladd B."/>
            <person name="Jarett J.K."/>
            <person name="Geller-Mcgrath D.E."/>
            <person name="Sieber C.M.K."/>
            <person name="Emerson J.B."/>
            <person name="Anantharaman K."/>
            <person name="Thomas B.C."/>
            <person name="Malmstrom R."/>
            <person name="Stieglmeier M."/>
            <person name="Klingl A."/>
            <person name="Woyke T."/>
            <person name="Ryan C.M."/>
            <person name="Banfield J.F."/>
        </authorList>
    </citation>
    <scope>NUCLEOTIDE SEQUENCE [LARGE SCALE GENOMIC DNA]</scope>
</reference>
<dbReference type="EMBL" id="PEZL01000010">
    <property type="protein sequence ID" value="PIS13615.1"/>
    <property type="molecule type" value="Genomic_DNA"/>
</dbReference>